<feature type="compositionally biased region" description="Low complexity" evidence="1">
    <location>
        <begin position="342"/>
        <end position="358"/>
    </location>
</feature>
<dbReference type="InterPro" id="IPR032710">
    <property type="entry name" value="NTF2-like_dom_sf"/>
</dbReference>
<sequence length="488" mass="52130">MIASLPLARSTSSSSSSSSSSRRRGGGGVAGGGGGGGVSGGEVGARRPVGRARVVVQRQLVGALRVVARGVLLPRAARVPARRRVPRHLLPQPLRGCPAPSSRRPSAGCARRSSTRGSACTVNGVITPLRRREAAAARPRARPPPLRAPARVHHYTITKKKKQPSEIATAADNARAERRAARVIAALDRRDVPGCDTPLHLAARLLRAPTLAAALAVAGADPSLQNAAGWTPLGEAGSRRKLELREFVSMEGSVGDKYRSHLVGEAERNTRWRHGSPPTYDLVNLLFEQERTKRKRCKTLSNLGDGAVAQDPAPGLQIHQSEQFPALRQRRKAADGRGDAGGRQLQRAAPERAAGGAAVLQSGRRDVRVVARGVPDGVPRGFAWEVTQVYAGPPTVVCKFRHWGYMEGPFKGHAPTGEMVQFHGVAVLTVDEELRVEEVEIYYDPGEFLAGLIKGPLLSSTGEVESHVTSTVTATNPTQNTCRFTRSE</sequence>
<feature type="region of interest" description="Disordered" evidence="1">
    <location>
        <begin position="326"/>
        <end position="359"/>
    </location>
</feature>
<evidence type="ECO:0000313" key="2">
    <source>
        <dbReference type="EMBL" id="CAD1834027.1"/>
    </source>
</evidence>
<dbReference type="Gene3D" id="1.25.40.20">
    <property type="entry name" value="Ankyrin repeat-containing domain"/>
    <property type="match status" value="1"/>
</dbReference>
<dbReference type="EMBL" id="LR862152">
    <property type="protein sequence ID" value="CAD1834027.1"/>
    <property type="molecule type" value="Genomic_DNA"/>
</dbReference>
<dbReference type="PANTHER" id="PTHR31723:SF4">
    <property type="entry name" value="PATHOGENESIS-RELATED FAMILY PROTEIN"/>
    <property type="match status" value="1"/>
</dbReference>
<organism evidence="2">
    <name type="scientific">Ananas comosus var. bracteatus</name>
    <name type="common">red pineapple</name>
    <dbReference type="NCBI Taxonomy" id="296719"/>
    <lineage>
        <taxon>Eukaryota</taxon>
        <taxon>Viridiplantae</taxon>
        <taxon>Streptophyta</taxon>
        <taxon>Embryophyta</taxon>
        <taxon>Tracheophyta</taxon>
        <taxon>Spermatophyta</taxon>
        <taxon>Magnoliopsida</taxon>
        <taxon>Liliopsida</taxon>
        <taxon>Poales</taxon>
        <taxon>Bromeliaceae</taxon>
        <taxon>Bromelioideae</taxon>
        <taxon>Ananas</taxon>
    </lineage>
</organism>
<reference evidence="2" key="1">
    <citation type="submission" date="2020-07" db="EMBL/GenBank/DDBJ databases">
        <authorList>
            <person name="Lin J."/>
        </authorList>
    </citation>
    <scope>NUCLEOTIDE SEQUENCE</scope>
</reference>
<dbReference type="SUPFAM" id="SSF54427">
    <property type="entry name" value="NTF2-like"/>
    <property type="match status" value="1"/>
</dbReference>
<name>A0A6V7PTA8_ANACO</name>
<feature type="compositionally biased region" description="Low complexity" evidence="1">
    <location>
        <begin position="8"/>
        <end position="20"/>
    </location>
</feature>
<feature type="region of interest" description="Disordered" evidence="1">
    <location>
        <begin position="90"/>
        <end position="114"/>
    </location>
</feature>
<proteinExistence type="predicted"/>
<accession>A0A6V7PTA8</accession>
<dbReference type="AlphaFoldDB" id="A0A6V7PTA8"/>
<evidence type="ECO:0000256" key="1">
    <source>
        <dbReference type="SAM" id="MobiDB-lite"/>
    </source>
</evidence>
<dbReference type="InterPro" id="IPR036770">
    <property type="entry name" value="Ankyrin_rpt-contain_sf"/>
</dbReference>
<dbReference type="InterPro" id="IPR053218">
    <property type="entry name" value="Pathogen-related_defense"/>
</dbReference>
<gene>
    <name evidence="2" type="ORF">CB5_LOCUS17238</name>
</gene>
<dbReference type="Gene3D" id="3.10.450.50">
    <property type="match status" value="1"/>
</dbReference>
<protein>
    <submittedName>
        <fullName evidence="2">Uncharacterized protein</fullName>
    </submittedName>
</protein>
<dbReference type="SUPFAM" id="SSF48403">
    <property type="entry name" value="Ankyrin repeat"/>
    <property type="match status" value="1"/>
</dbReference>
<dbReference type="PANTHER" id="PTHR31723">
    <property type="entry name" value="PATHOGENESIS-RELATED FAMILY PROTEIN"/>
    <property type="match status" value="1"/>
</dbReference>
<feature type="region of interest" description="Disordered" evidence="1">
    <location>
        <begin position="1"/>
        <end position="46"/>
    </location>
</feature>
<feature type="compositionally biased region" description="Gly residues" evidence="1">
    <location>
        <begin position="26"/>
        <end position="43"/>
    </location>
</feature>